<protein>
    <submittedName>
        <fullName evidence="3">von Willebrand factor, type A</fullName>
    </submittedName>
</protein>
<comment type="caution">
    <text evidence="3">The sequence shown here is derived from an EMBL/GenBank/DDBJ whole genome shotgun (WGS) entry which is preliminary data.</text>
</comment>
<name>E6QLG1_9ZZZZ</name>
<dbReference type="AlphaFoldDB" id="E6QLG1"/>
<evidence type="ECO:0000259" key="2">
    <source>
        <dbReference type="PROSITE" id="PS50234"/>
    </source>
</evidence>
<proteinExistence type="predicted"/>
<evidence type="ECO:0000256" key="1">
    <source>
        <dbReference type="SAM" id="MobiDB-lite"/>
    </source>
</evidence>
<dbReference type="Pfam" id="PF13519">
    <property type="entry name" value="VWA_2"/>
    <property type="match status" value="1"/>
</dbReference>
<dbReference type="PROSITE" id="PS50234">
    <property type="entry name" value="VWFA"/>
    <property type="match status" value="1"/>
</dbReference>
<reference evidence="3" key="1">
    <citation type="submission" date="2009-10" db="EMBL/GenBank/DDBJ databases">
        <title>Diversity of trophic interactions inside an arsenic-rich microbial ecosystem.</title>
        <authorList>
            <person name="Bertin P.N."/>
            <person name="Heinrich-Salmeron A."/>
            <person name="Pelletier E."/>
            <person name="Goulhen-Chollet F."/>
            <person name="Arsene-Ploetze F."/>
            <person name="Gallien S."/>
            <person name="Calteau A."/>
            <person name="Vallenet D."/>
            <person name="Casiot C."/>
            <person name="Chane-Woon-Ming B."/>
            <person name="Giloteaux L."/>
            <person name="Barakat M."/>
            <person name="Bonnefoy V."/>
            <person name="Bruneel O."/>
            <person name="Chandler M."/>
            <person name="Cleiss J."/>
            <person name="Duran R."/>
            <person name="Elbaz-Poulichet F."/>
            <person name="Fonknechten N."/>
            <person name="Lauga B."/>
            <person name="Mornico D."/>
            <person name="Ortet P."/>
            <person name="Schaeffer C."/>
            <person name="Siguier P."/>
            <person name="Alexander Thil Smith A."/>
            <person name="Van Dorsselaer A."/>
            <person name="Weissenbach J."/>
            <person name="Medigue C."/>
            <person name="Le Paslier D."/>
        </authorList>
    </citation>
    <scope>NUCLEOTIDE SEQUENCE</scope>
</reference>
<sequence length="387" mass="41711">MNSVRIFSFMPSLSFCRKLVCFAPLLLLVPAAASFAGQAQQAPQTGSAQQQAQQQAPPLPPSLMDSDPVRSPDAAPSANSGANSSAKTASQVTQTGSGYLLQENVEEVSLNVTVLDNKGQIVQDLQRSNFRVLEDDKPQTLISFQHQDIPVSIGIVVDNSGSMYKKRPAVNKSALDLIEASNPKDEAFVVNFADEAYIDQDFTSKIDDLRQGLSHIEARGGTALYDAVVASADKLATDSKNPKQVIILITDGEDNASTLNLQQAIRRVQQLSGPVIYSIGLLFGDEMSRSEVHHARRALQMLSDETGGIAYFPGALEDVDQIAAEVARDIRSQYTLGYRSSKPSNVPGFRRISVTAQAKGHGKLNVRTRTGYFPSAKASNSKSPATQ</sequence>
<feature type="domain" description="VWFA" evidence="2">
    <location>
        <begin position="152"/>
        <end position="330"/>
    </location>
</feature>
<dbReference type="SUPFAM" id="SSF53300">
    <property type="entry name" value="vWA-like"/>
    <property type="match status" value="1"/>
</dbReference>
<accession>E6QLG1</accession>
<feature type="region of interest" description="Disordered" evidence="1">
    <location>
        <begin position="42"/>
        <end position="90"/>
    </location>
</feature>
<gene>
    <name evidence="3" type="ORF">CARN6_1510</name>
</gene>
<dbReference type="InterPro" id="IPR017802">
    <property type="entry name" value="VWFA-rel_acidobac-type"/>
</dbReference>
<dbReference type="SMART" id="SM00327">
    <property type="entry name" value="VWA"/>
    <property type="match status" value="1"/>
</dbReference>
<dbReference type="CDD" id="cd00198">
    <property type="entry name" value="vWFA"/>
    <property type="match status" value="1"/>
</dbReference>
<dbReference type="NCBIfam" id="TIGR03436">
    <property type="entry name" value="acidobact_VWFA"/>
    <property type="match status" value="1"/>
</dbReference>
<dbReference type="Gene3D" id="3.40.50.410">
    <property type="entry name" value="von Willebrand factor, type A domain"/>
    <property type="match status" value="1"/>
</dbReference>
<evidence type="ECO:0000313" key="3">
    <source>
        <dbReference type="EMBL" id="CBI08081.1"/>
    </source>
</evidence>
<dbReference type="EMBL" id="CABQ01000181">
    <property type="protein sequence ID" value="CBI08081.1"/>
    <property type="molecule type" value="Genomic_DNA"/>
</dbReference>
<dbReference type="InterPro" id="IPR036465">
    <property type="entry name" value="vWFA_dom_sf"/>
</dbReference>
<dbReference type="InterPro" id="IPR002035">
    <property type="entry name" value="VWF_A"/>
</dbReference>
<organism evidence="3">
    <name type="scientific">mine drainage metagenome</name>
    <dbReference type="NCBI Taxonomy" id="410659"/>
    <lineage>
        <taxon>unclassified sequences</taxon>
        <taxon>metagenomes</taxon>
        <taxon>ecological metagenomes</taxon>
    </lineage>
</organism>